<protein>
    <submittedName>
        <fullName evidence="7">FAD binding domain-containing protein</fullName>
    </submittedName>
</protein>
<evidence type="ECO:0000256" key="3">
    <source>
        <dbReference type="ARBA" id="ARBA00022630"/>
    </source>
</evidence>
<dbReference type="SUPFAM" id="SSF51905">
    <property type="entry name" value="FAD/NAD(P)-binding domain"/>
    <property type="match status" value="1"/>
</dbReference>
<evidence type="ECO:0000256" key="1">
    <source>
        <dbReference type="ARBA" id="ARBA00001974"/>
    </source>
</evidence>
<feature type="domain" description="FAD-binding" evidence="6">
    <location>
        <begin position="5"/>
        <end position="342"/>
    </location>
</feature>
<reference evidence="7" key="1">
    <citation type="journal article" date="2023" name="Mol. Phylogenet. Evol.">
        <title>Genome-scale phylogeny and comparative genomics of the fungal order Sordariales.</title>
        <authorList>
            <person name="Hensen N."/>
            <person name="Bonometti L."/>
            <person name="Westerberg I."/>
            <person name="Brannstrom I.O."/>
            <person name="Guillou S."/>
            <person name="Cros-Aarteil S."/>
            <person name="Calhoun S."/>
            <person name="Haridas S."/>
            <person name="Kuo A."/>
            <person name="Mondo S."/>
            <person name="Pangilinan J."/>
            <person name="Riley R."/>
            <person name="LaButti K."/>
            <person name="Andreopoulos B."/>
            <person name="Lipzen A."/>
            <person name="Chen C."/>
            <person name="Yan M."/>
            <person name="Daum C."/>
            <person name="Ng V."/>
            <person name="Clum A."/>
            <person name="Steindorff A."/>
            <person name="Ohm R.A."/>
            <person name="Martin F."/>
            <person name="Silar P."/>
            <person name="Natvig D.O."/>
            <person name="Lalanne C."/>
            <person name="Gautier V."/>
            <person name="Ament-Velasquez S.L."/>
            <person name="Kruys A."/>
            <person name="Hutchinson M.I."/>
            <person name="Powell A.J."/>
            <person name="Barry K."/>
            <person name="Miller A.N."/>
            <person name="Grigoriev I.V."/>
            <person name="Debuchy R."/>
            <person name="Gladieux P."/>
            <person name="Hiltunen Thoren M."/>
            <person name="Johannesson H."/>
        </authorList>
    </citation>
    <scope>NUCLEOTIDE SEQUENCE</scope>
    <source>
        <strain evidence="7">CBS 955.72</strain>
    </source>
</reference>
<dbReference type="InterPro" id="IPR036188">
    <property type="entry name" value="FAD/NAD-bd_sf"/>
</dbReference>
<organism evidence="7 8">
    <name type="scientific">Lasiosphaeria hispida</name>
    <dbReference type="NCBI Taxonomy" id="260671"/>
    <lineage>
        <taxon>Eukaryota</taxon>
        <taxon>Fungi</taxon>
        <taxon>Dikarya</taxon>
        <taxon>Ascomycota</taxon>
        <taxon>Pezizomycotina</taxon>
        <taxon>Sordariomycetes</taxon>
        <taxon>Sordariomycetidae</taxon>
        <taxon>Sordariales</taxon>
        <taxon>Lasiosphaeriaceae</taxon>
        <taxon>Lasiosphaeria</taxon>
    </lineage>
</organism>
<comment type="similarity">
    <text evidence="2">Belongs to the paxM FAD-dependent monooxygenase family.</text>
</comment>
<comment type="cofactor">
    <cofactor evidence="1">
        <name>FAD</name>
        <dbReference type="ChEBI" id="CHEBI:57692"/>
    </cofactor>
</comment>
<dbReference type="AlphaFoldDB" id="A0AAJ0MGI8"/>
<sequence length="445" mass="49091">MSRFKAIIVGGGPAGLVTGHCLAKAGIDFEILESRAKHEVGAGGSNALWPHNVRVFDQLGLLEETRKLHGQINHKVCVLGDGKVFYRSDAFAQVEVQHGHPFMVFHRGELLELLERRLPGRESRLHTNKQVTAIETTNQGVSVICADGSTFGGSIVIGADGVHSTVRRLMDEQSPQASTSTSSPMTTTYVGLYGTCPLLPGLDPSVFYETHGPAYSMQLAINNNRCMFIIYHRLNKPTKARHHFSGEEKEALAARYADTHITPHHTFSDVWKAVAWSHMAHIEEGLASTWHEGRVVLVGDAIHKMTPNAGFGFNNAVTSTVALTNGLRRLLLQRGHVSSLIDTEALTGVFAAYEETRRPQAKKSIEVSASYSRAVAWDNLLWKVIDRYIGPHINMDVMLLKLLMSPLVREGVVLDFLEESNFKEGTVKWAIPKQTSLASDDRNRG</sequence>
<dbReference type="GO" id="GO:0004497">
    <property type="term" value="F:monooxygenase activity"/>
    <property type="evidence" value="ECO:0007669"/>
    <property type="project" value="InterPro"/>
</dbReference>
<accession>A0AAJ0MGI8</accession>
<dbReference type="Proteomes" id="UP001275084">
    <property type="component" value="Unassembled WGS sequence"/>
</dbReference>
<keyword evidence="5" id="KW-0560">Oxidoreductase</keyword>
<gene>
    <name evidence="7" type="ORF">B0T25DRAFT_540382</name>
</gene>
<dbReference type="PANTHER" id="PTHR47356">
    <property type="entry name" value="FAD-DEPENDENT MONOOXYGENASE ASQG-RELATED"/>
    <property type="match status" value="1"/>
</dbReference>
<dbReference type="InterPro" id="IPR002938">
    <property type="entry name" value="FAD-bd"/>
</dbReference>
<evidence type="ECO:0000313" key="7">
    <source>
        <dbReference type="EMBL" id="KAK3357850.1"/>
    </source>
</evidence>
<dbReference type="Gene3D" id="3.50.50.60">
    <property type="entry name" value="FAD/NAD(P)-binding domain"/>
    <property type="match status" value="1"/>
</dbReference>
<evidence type="ECO:0000256" key="4">
    <source>
        <dbReference type="ARBA" id="ARBA00022827"/>
    </source>
</evidence>
<evidence type="ECO:0000256" key="2">
    <source>
        <dbReference type="ARBA" id="ARBA00007992"/>
    </source>
</evidence>
<dbReference type="PANTHER" id="PTHR47356:SF2">
    <property type="entry name" value="FAD-BINDING DOMAIN-CONTAINING PROTEIN-RELATED"/>
    <property type="match status" value="1"/>
</dbReference>
<keyword evidence="3" id="KW-0285">Flavoprotein</keyword>
<keyword evidence="8" id="KW-1185">Reference proteome</keyword>
<reference evidence="7" key="2">
    <citation type="submission" date="2023-06" db="EMBL/GenBank/DDBJ databases">
        <authorList>
            <consortium name="Lawrence Berkeley National Laboratory"/>
            <person name="Haridas S."/>
            <person name="Hensen N."/>
            <person name="Bonometti L."/>
            <person name="Westerberg I."/>
            <person name="Brannstrom I.O."/>
            <person name="Guillou S."/>
            <person name="Cros-Aarteil S."/>
            <person name="Calhoun S."/>
            <person name="Kuo A."/>
            <person name="Mondo S."/>
            <person name="Pangilinan J."/>
            <person name="Riley R."/>
            <person name="Labutti K."/>
            <person name="Andreopoulos B."/>
            <person name="Lipzen A."/>
            <person name="Chen C."/>
            <person name="Yanf M."/>
            <person name="Daum C."/>
            <person name="Ng V."/>
            <person name="Clum A."/>
            <person name="Steindorff A."/>
            <person name="Ohm R."/>
            <person name="Martin F."/>
            <person name="Silar P."/>
            <person name="Natvig D."/>
            <person name="Lalanne C."/>
            <person name="Gautier V."/>
            <person name="Ament-Velasquez S.L."/>
            <person name="Kruys A."/>
            <person name="Hutchinson M.I."/>
            <person name="Powell A.J."/>
            <person name="Barry K."/>
            <person name="Miller A.N."/>
            <person name="Grigoriev I.V."/>
            <person name="Debuchy R."/>
            <person name="Gladieux P."/>
            <person name="Thoren M.H."/>
            <person name="Johannesson H."/>
        </authorList>
    </citation>
    <scope>NUCLEOTIDE SEQUENCE</scope>
    <source>
        <strain evidence="7">CBS 955.72</strain>
    </source>
</reference>
<evidence type="ECO:0000259" key="6">
    <source>
        <dbReference type="Pfam" id="PF01494"/>
    </source>
</evidence>
<evidence type="ECO:0000256" key="5">
    <source>
        <dbReference type="ARBA" id="ARBA00023002"/>
    </source>
</evidence>
<dbReference type="InterPro" id="IPR050562">
    <property type="entry name" value="FAD_mOase_fung"/>
</dbReference>
<dbReference type="PRINTS" id="PR00420">
    <property type="entry name" value="RNGMNOXGNASE"/>
</dbReference>
<dbReference type="Pfam" id="PF01494">
    <property type="entry name" value="FAD_binding_3"/>
    <property type="match status" value="1"/>
</dbReference>
<evidence type="ECO:0000313" key="8">
    <source>
        <dbReference type="Proteomes" id="UP001275084"/>
    </source>
</evidence>
<proteinExistence type="inferred from homology"/>
<comment type="caution">
    <text evidence="7">The sequence shown here is derived from an EMBL/GenBank/DDBJ whole genome shotgun (WGS) entry which is preliminary data.</text>
</comment>
<keyword evidence="4" id="KW-0274">FAD</keyword>
<dbReference type="GO" id="GO:0071949">
    <property type="term" value="F:FAD binding"/>
    <property type="evidence" value="ECO:0007669"/>
    <property type="project" value="InterPro"/>
</dbReference>
<name>A0AAJ0MGI8_9PEZI</name>
<dbReference type="EMBL" id="JAUIQD010000003">
    <property type="protein sequence ID" value="KAK3357850.1"/>
    <property type="molecule type" value="Genomic_DNA"/>
</dbReference>